<protein>
    <submittedName>
        <fullName evidence="2">Uncharacterized protein</fullName>
    </submittedName>
</protein>
<dbReference type="Proteomes" id="UP000309038">
    <property type="component" value="Unassembled WGS sequence"/>
</dbReference>
<keyword evidence="3" id="KW-1185">Reference proteome</keyword>
<keyword evidence="1" id="KW-0472">Membrane</keyword>
<dbReference type="AlphaFoldDB" id="A0A4S4KDH1"/>
<gene>
    <name evidence="2" type="ORF">EW026_g6200</name>
</gene>
<organism evidence="2 3">
    <name type="scientific">Hermanssonia centrifuga</name>
    <dbReference type="NCBI Taxonomy" id="98765"/>
    <lineage>
        <taxon>Eukaryota</taxon>
        <taxon>Fungi</taxon>
        <taxon>Dikarya</taxon>
        <taxon>Basidiomycota</taxon>
        <taxon>Agaricomycotina</taxon>
        <taxon>Agaricomycetes</taxon>
        <taxon>Polyporales</taxon>
        <taxon>Meruliaceae</taxon>
        <taxon>Hermanssonia</taxon>
    </lineage>
</organism>
<dbReference type="EMBL" id="SGPJ01000319">
    <property type="protein sequence ID" value="THG95457.1"/>
    <property type="molecule type" value="Genomic_DNA"/>
</dbReference>
<feature type="transmembrane region" description="Helical" evidence="1">
    <location>
        <begin position="169"/>
        <end position="194"/>
    </location>
</feature>
<sequence length="342" mass="37099">MGALSIGNAEVAAFWLESILFGAFAVLYCIAVKIMLERLANKQKRRTAQLMLATSTTMFVLAIGHMSLDVTRALEAFVGLSGQPGALDVFLATLNNPTHIAKTFLYVTQTMVGDTFVIYRLCIVWGNNIWITVLPICLLIGTCMAGYGACFELTRAPKGQGPFTPNTKPWVAGFFALSLCTNVIATTLIAFRVWRSSYRVRNFRQNASKFGTSRVLETIIQSAAIYSVTLATLLGTYAGNSAALYIALDSLQPIIGIVFTLIIIRVGLGNSKFSDEQTGRSTQERLDEFAMNPVAINVLVTRRDDCADSDCGQYDGSIPEKAGDIEAGNSTVHAPHVIDTKA</sequence>
<evidence type="ECO:0000313" key="2">
    <source>
        <dbReference type="EMBL" id="THG95457.1"/>
    </source>
</evidence>
<accession>A0A4S4KDH1</accession>
<feature type="transmembrane region" description="Helical" evidence="1">
    <location>
        <begin position="129"/>
        <end position="149"/>
    </location>
</feature>
<name>A0A4S4KDH1_9APHY</name>
<proteinExistence type="predicted"/>
<comment type="caution">
    <text evidence="2">The sequence shown here is derived from an EMBL/GenBank/DDBJ whole genome shotgun (WGS) entry which is preliminary data.</text>
</comment>
<reference evidence="2 3" key="1">
    <citation type="submission" date="2019-02" db="EMBL/GenBank/DDBJ databases">
        <title>Genome sequencing of the rare red list fungi Phlebia centrifuga.</title>
        <authorList>
            <person name="Buettner E."/>
            <person name="Kellner H."/>
        </authorList>
    </citation>
    <scope>NUCLEOTIDE SEQUENCE [LARGE SCALE GENOMIC DNA]</scope>
    <source>
        <strain evidence="2 3">DSM 108282</strain>
    </source>
</reference>
<feature type="transmembrane region" description="Helical" evidence="1">
    <location>
        <begin position="215"/>
        <end position="237"/>
    </location>
</feature>
<keyword evidence="1" id="KW-0812">Transmembrane</keyword>
<feature type="transmembrane region" description="Helical" evidence="1">
    <location>
        <begin position="12"/>
        <end position="36"/>
    </location>
</feature>
<evidence type="ECO:0000256" key="1">
    <source>
        <dbReference type="SAM" id="Phobius"/>
    </source>
</evidence>
<evidence type="ECO:0000313" key="3">
    <source>
        <dbReference type="Proteomes" id="UP000309038"/>
    </source>
</evidence>
<keyword evidence="1" id="KW-1133">Transmembrane helix</keyword>
<feature type="transmembrane region" description="Helical" evidence="1">
    <location>
        <begin position="243"/>
        <end position="264"/>
    </location>
</feature>